<evidence type="ECO:0000313" key="11">
    <source>
        <dbReference type="EMBL" id="RXI03120.1"/>
    </source>
</evidence>
<keyword evidence="8" id="KW-0496">Mitochondrion</keyword>
<keyword evidence="4" id="KW-1003">Cell membrane</keyword>
<feature type="transmembrane region" description="Helical" evidence="10">
    <location>
        <begin position="532"/>
        <end position="554"/>
    </location>
</feature>
<feature type="transmembrane region" description="Helical" evidence="10">
    <location>
        <begin position="444"/>
        <end position="466"/>
    </location>
</feature>
<evidence type="ECO:0000256" key="2">
    <source>
        <dbReference type="ARBA" id="ARBA00004429"/>
    </source>
</evidence>
<evidence type="ECO:0000256" key="3">
    <source>
        <dbReference type="ARBA" id="ARBA00022448"/>
    </source>
</evidence>
<evidence type="ECO:0000256" key="4">
    <source>
        <dbReference type="ARBA" id="ARBA00022475"/>
    </source>
</evidence>
<protein>
    <submittedName>
        <fullName evidence="11">Uncharacterized protein</fullName>
    </submittedName>
</protein>
<feature type="transmembrane region" description="Helical" evidence="10">
    <location>
        <begin position="945"/>
        <end position="964"/>
    </location>
</feature>
<evidence type="ECO:0000313" key="12">
    <source>
        <dbReference type="Proteomes" id="UP000290289"/>
    </source>
</evidence>
<dbReference type="AlphaFoldDB" id="A0A498K4E2"/>
<evidence type="ECO:0000256" key="1">
    <source>
        <dbReference type="ARBA" id="ARBA00004225"/>
    </source>
</evidence>
<evidence type="ECO:0000256" key="8">
    <source>
        <dbReference type="ARBA" id="ARBA00023128"/>
    </source>
</evidence>
<feature type="transmembrane region" description="Helical" evidence="10">
    <location>
        <begin position="156"/>
        <end position="174"/>
    </location>
</feature>
<feature type="transmembrane region" description="Helical" evidence="10">
    <location>
        <begin position="566"/>
        <end position="582"/>
    </location>
</feature>
<dbReference type="Pfam" id="PF03222">
    <property type="entry name" value="Trp_Tyr_perm"/>
    <property type="match status" value="2"/>
</dbReference>
<dbReference type="GO" id="GO:0005886">
    <property type="term" value="C:plasma membrane"/>
    <property type="evidence" value="ECO:0007669"/>
    <property type="project" value="UniProtKB-SubCell"/>
</dbReference>
<name>A0A498K4E2_MALDO</name>
<dbReference type="STRING" id="3750.A0A498K4E2"/>
<organism evidence="11 12">
    <name type="scientific">Malus domestica</name>
    <name type="common">Apple</name>
    <name type="synonym">Pyrus malus</name>
    <dbReference type="NCBI Taxonomy" id="3750"/>
    <lineage>
        <taxon>Eukaryota</taxon>
        <taxon>Viridiplantae</taxon>
        <taxon>Streptophyta</taxon>
        <taxon>Embryophyta</taxon>
        <taxon>Tracheophyta</taxon>
        <taxon>Spermatophyta</taxon>
        <taxon>Magnoliopsida</taxon>
        <taxon>eudicotyledons</taxon>
        <taxon>Gunneridae</taxon>
        <taxon>Pentapetalae</taxon>
        <taxon>rosids</taxon>
        <taxon>fabids</taxon>
        <taxon>Rosales</taxon>
        <taxon>Rosaceae</taxon>
        <taxon>Amygdaloideae</taxon>
        <taxon>Maleae</taxon>
        <taxon>Malus</taxon>
    </lineage>
</organism>
<keyword evidence="9 10" id="KW-0472">Membrane</keyword>
<evidence type="ECO:0000256" key="9">
    <source>
        <dbReference type="ARBA" id="ARBA00023136"/>
    </source>
</evidence>
<evidence type="ECO:0000256" key="6">
    <source>
        <dbReference type="ARBA" id="ARBA00022692"/>
    </source>
</evidence>
<dbReference type="GO" id="GO:0005741">
    <property type="term" value="C:mitochondrial outer membrane"/>
    <property type="evidence" value="ECO:0007669"/>
    <property type="project" value="TreeGrafter"/>
</dbReference>
<gene>
    <name evidence="11" type="ORF">DVH24_003772</name>
</gene>
<keyword evidence="6 10" id="KW-0812">Transmembrane</keyword>
<dbReference type="EMBL" id="RDQH01000329">
    <property type="protein sequence ID" value="RXI03120.1"/>
    <property type="molecule type" value="Genomic_DNA"/>
</dbReference>
<accession>A0A498K4E2</accession>
<feature type="transmembrane region" description="Helical" evidence="10">
    <location>
        <begin position="128"/>
        <end position="150"/>
    </location>
</feature>
<feature type="transmembrane region" description="Helical" evidence="10">
    <location>
        <begin position="412"/>
        <end position="432"/>
    </location>
</feature>
<dbReference type="PANTHER" id="PTHR28234:SF1">
    <property type="entry name" value="NUCLEAR CONTROL OF ATPASE PROTEIN 2"/>
    <property type="match status" value="1"/>
</dbReference>
<feature type="transmembrane region" description="Helical" evidence="10">
    <location>
        <begin position="478"/>
        <end position="502"/>
    </location>
</feature>
<dbReference type="Proteomes" id="UP000290289">
    <property type="component" value="Chromosome 3"/>
</dbReference>
<dbReference type="Gene3D" id="1.20.1740.10">
    <property type="entry name" value="Amino acid/polyamine transporter I"/>
    <property type="match status" value="1"/>
</dbReference>
<keyword evidence="5" id="KW-0997">Cell inner membrane</keyword>
<feature type="transmembrane region" description="Helical" evidence="10">
    <location>
        <begin position="1145"/>
        <end position="1168"/>
    </location>
</feature>
<reference evidence="11 12" key="1">
    <citation type="submission" date="2018-10" db="EMBL/GenBank/DDBJ databases">
        <title>A high-quality apple genome assembly.</title>
        <authorList>
            <person name="Hu J."/>
        </authorList>
    </citation>
    <scope>NUCLEOTIDE SEQUENCE [LARGE SCALE GENOMIC DNA]</scope>
    <source>
        <strain evidence="12">cv. HFTH1</strain>
        <tissue evidence="11">Young leaf</tissue>
    </source>
</reference>
<evidence type="ECO:0000256" key="10">
    <source>
        <dbReference type="SAM" id="Phobius"/>
    </source>
</evidence>
<feature type="transmembrane region" description="Helical" evidence="10">
    <location>
        <begin position="1004"/>
        <end position="1024"/>
    </location>
</feature>
<proteinExistence type="predicted"/>
<sequence length="1280" mass="144030">MFQDVESIGLGPRRSFVIFRKRAMAAAFCRSVSWVVSPPLWWSSPSSSLSLHYSGHRPLPLAHSYSTSYTKTRRRSKRRSDYSSRGERGNVVIKCLSKESETEAEFELQRRLFSNLNQTTLKREPGSLASAILLVAGTTVGAGILAIPAVTLESGFLASALTCILCWLYMVLFWKRPLFSPGCNRTANSPSQCKHYVRIGFRQCITGINGYEDYGECGSSNCLQIADLNVHTLVQAGGRRSTWTDRSLDIDILNYFNIEMTFIFLLKLKSMEGYRFTRACCLSRKLKIVCGNGDMVWFCRDLWVGELVLKDQFARFYNLSNYNSLAWCKLITNSTGLKGVEAIICRVFQLWLGLQREGYASYASYRRIWLELQERYVREPTEKWESATMFSVLLGGICYFGSQRFIGAVNGVLVSGIIISFAALVAVAGGYLQWDELLKANFQAVPMSIPIIVLSFVYQNVVPVLCTDLEGDLSKVRTAIVIGTSIPLVLFLVWNAVILGTITNVDMSSDKIMDPLQQLQATNEVVGPIVEVFSLFAIATSYIGFVLGLSDFLADLLKLPGGQSRSLPYLMTLAPPVVLSLLDPEIFFKALDFAGTYGVLVLFGIVPAVMSWSDRYSSSSSSVGMKLPQLVPGGRLTLSLVVGGAGCAMEVSPAPASDGTETKGLKPLISLYSNRLWNRVRRFLPASDSNFLRKIRILAGAGEARSRKRRECLPLPLPFNPLESSGISTEASRVFDVLHDMLEHIFYNLHNIQKNLQFWQSRAEGSNAQKVKFMVLERGPHAFIEGAIQLIRGCIAEGSSIQSISLSASAHISERITILTSLRCSLATFLAQVYMEIDKFGDGLVSDPENSLPSLLIRINGLFFKLEASVGHVHAMRQVDSSVEGSYSVPLLFEKLPEINQEGSQWTDCEIKDAINLVYQNLDKLDSYLSSIVCKHRKPRKVTQYWIRYTCGAVGFSVCSVWLIGHSSLMGSPDIDNWVREARDSTVSFFSDHVEQPMLRMGHLFLHSPVALIVWLRLFVKAIWAGRFQLHLLSIRDELFETFRKRHKGMMDHEEVQLTSNSLHRMLLAFIEQTKGQKFPENASDQEMLEIVMARYEEELTHPIQNLLNGELARAMLIQVQKLKLDIETAMLELNQILRANEINFAILAALPAFFLSLILLMVVRAWFKQDTRAEGRGRIARIQRRLLVVEVEKQIMQYRTFYGQGMEKEAQCVYGLLLYSLDRLYRAVKRHAKATGEWKWLSEDIVDLGKPSLQIGDKLILTSRMVRVYDCLLPSLKRQ</sequence>
<dbReference type="InterPro" id="IPR013946">
    <property type="entry name" value="NCA2-like"/>
</dbReference>
<evidence type="ECO:0000256" key="7">
    <source>
        <dbReference type="ARBA" id="ARBA00022989"/>
    </source>
</evidence>
<keyword evidence="12" id="KW-1185">Reference proteome</keyword>
<keyword evidence="3" id="KW-0813">Transport</keyword>
<comment type="subcellular location">
    <subcellularLocation>
        <location evidence="2">Cell inner membrane</location>
        <topology evidence="2">Multi-pass membrane protein</topology>
    </subcellularLocation>
    <subcellularLocation>
        <location evidence="1">Mitochondrion membrane</location>
        <topology evidence="1">Multi-pass membrane protein</topology>
    </subcellularLocation>
</comment>
<feature type="transmembrane region" description="Helical" evidence="10">
    <location>
        <begin position="594"/>
        <end position="612"/>
    </location>
</feature>
<keyword evidence="7 10" id="KW-1133">Transmembrane helix</keyword>
<dbReference type="GO" id="GO:0003333">
    <property type="term" value="P:amino acid transmembrane transport"/>
    <property type="evidence" value="ECO:0007669"/>
    <property type="project" value="InterPro"/>
</dbReference>
<dbReference type="PANTHER" id="PTHR28234">
    <property type="entry name" value="NUCLEAR CONTROL OF ATPASE PROTEIN 2"/>
    <property type="match status" value="1"/>
</dbReference>
<comment type="caution">
    <text evidence="11">The sequence shown here is derived from an EMBL/GenBank/DDBJ whole genome shotgun (WGS) entry which is preliminary data.</text>
</comment>
<evidence type="ECO:0000256" key="5">
    <source>
        <dbReference type="ARBA" id="ARBA00022519"/>
    </source>
</evidence>
<dbReference type="InterPro" id="IPR018227">
    <property type="entry name" value="Amino_acid_transport_2"/>
</dbReference>
<dbReference type="Pfam" id="PF08637">
    <property type="entry name" value="NCA2"/>
    <property type="match status" value="1"/>
</dbReference>